<evidence type="ECO:0000313" key="4">
    <source>
        <dbReference type="EMBL" id="MBK7421763.1"/>
    </source>
</evidence>
<dbReference type="AlphaFoldDB" id="A0A9D7F8H3"/>
<accession>A0A9D7F8H3</accession>
<dbReference type="InterPro" id="IPR018392">
    <property type="entry name" value="LysM"/>
</dbReference>
<evidence type="ECO:0000256" key="2">
    <source>
        <dbReference type="SAM" id="MobiDB-lite"/>
    </source>
</evidence>
<evidence type="ECO:0000313" key="5">
    <source>
        <dbReference type="Proteomes" id="UP000886602"/>
    </source>
</evidence>
<gene>
    <name evidence="4" type="ORF">IPJ48_00935</name>
</gene>
<dbReference type="GO" id="GO:0004222">
    <property type="term" value="F:metalloendopeptidase activity"/>
    <property type="evidence" value="ECO:0007669"/>
    <property type="project" value="TreeGrafter"/>
</dbReference>
<organism evidence="4 5">
    <name type="scientific">Candidatus Propionivibrio dominans</name>
    <dbReference type="NCBI Taxonomy" id="2954373"/>
    <lineage>
        <taxon>Bacteria</taxon>
        <taxon>Pseudomonadati</taxon>
        <taxon>Pseudomonadota</taxon>
        <taxon>Betaproteobacteria</taxon>
        <taxon>Rhodocyclales</taxon>
        <taxon>Rhodocyclaceae</taxon>
        <taxon>Propionivibrio</taxon>
    </lineage>
</organism>
<name>A0A9D7F8H3_9RHOO</name>
<dbReference type="Proteomes" id="UP000886602">
    <property type="component" value="Unassembled WGS sequence"/>
</dbReference>
<dbReference type="Pfam" id="PF01476">
    <property type="entry name" value="LysM"/>
    <property type="match status" value="1"/>
</dbReference>
<dbReference type="PANTHER" id="PTHR21666:SF263">
    <property type="entry name" value="MUREIN HYDROLASE ACTIVATOR NLPD"/>
    <property type="match status" value="1"/>
</dbReference>
<dbReference type="Pfam" id="PF01551">
    <property type="entry name" value="Peptidase_M23"/>
    <property type="match status" value="1"/>
</dbReference>
<dbReference type="CDD" id="cd12797">
    <property type="entry name" value="M23_peptidase"/>
    <property type="match status" value="1"/>
</dbReference>
<proteinExistence type="inferred from homology"/>
<dbReference type="Gene3D" id="2.70.70.10">
    <property type="entry name" value="Glucose Permease (Domain IIA)"/>
    <property type="match status" value="1"/>
</dbReference>
<dbReference type="SMART" id="SM00257">
    <property type="entry name" value="LysM"/>
    <property type="match status" value="1"/>
</dbReference>
<comment type="similarity">
    <text evidence="1">Belongs to the E.coli NlpD/Haemophilus LppB family.</text>
</comment>
<dbReference type="CDD" id="cd00118">
    <property type="entry name" value="LysM"/>
    <property type="match status" value="1"/>
</dbReference>
<protein>
    <submittedName>
        <fullName evidence="4">Peptidoglycan DD-metalloendopeptidase family protein</fullName>
    </submittedName>
</protein>
<reference evidence="4" key="1">
    <citation type="submission" date="2020-10" db="EMBL/GenBank/DDBJ databases">
        <title>Connecting structure to function with the recovery of over 1000 high-quality activated sludge metagenome-assembled genomes encoding full-length rRNA genes using long-read sequencing.</title>
        <authorList>
            <person name="Singleton C.M."/>
            <person name="Petriglieri F."/>
            <person name="Kristensen J.M."/>
            <person name="Kirkegaard R.H."/>
            <person name="Michaelsen T.Y."/>
            <person name="Andersen M.H."/>
            <person name="Karst S.M."/>
            <person name="Dueholm M.S."/>
            <person name="Nielsen P.H."/>
            <person name="Albertsen M."/>
        </authorList>
    </citation>
    <scope>NUCLEOTIDE SEQUENCE</scope>
    <source>
        <strain evidence="4">EsbW_18-Q3-R4-48_MAXAC.044</strain>
    </source>
</reference>
<dbReference type="PANTHER" id="PTHR21666">
    <property type="entry name" value="PEPTIDASE-RELATED"/>
    <property type="match status" value="1"/>
</dbReference>
<evidence type="ECO:0000256" key="1">
    <source>
        <dbReference type="ARBA" id="ARBA00038420"/>
    </source>
</evidence>
<sequence length="313" mass="32906">MKNNRALTRSGLGIILAILLVLSGCASKSPAPVAPTGAARDSYTVKPGDTLYSIAREHGMDYRELIALNGIDNPNRITVGKILKVRPPAAATSSSAATSSVATTAPVVSDVVQSRPLATEPMPEKRPPGTSTETVKREPKAGKEPYSDQALAQAQSQGQAKPAEPMAPVVRTEASPEAKPEARPAEASVSGDEIGWIWPANGKTVANFSEGGSKGVDIAGKTGDPVIAAGDGKVVYSGTGLRGYGKLVIIKHNNTYLSAYAHNQTILVKEGQNVSKGQKIAEMGNTDADQVKLHFEVRRQGKPVDPLKYLPPR</sequence>
<dbReference type="InterPro" id="IPR011055">
    <property type="entry name" value="Dup_hybrid_motif"/>
</dbReference>
<dbReference type="InterPro" id="IPR050570">
    <property type="entry name" value="Cell_wall_metabolism_enzyme"/>
</dbReference>
<feature type="compositionally biased region" description="Basic and acidic residues" evidence="2">
    <location>
        <begin position="174"/>
        <end position="184"/>
    </location>
</feature>
<comment type="caution">
    <text evidence="4">The sequence shown here is derived from an EMBL/GenBank/DDBJ whole genome shotgun (WGS) entry which is preliminary data.</text>
</comment>
<feature type="domain" description="LysM" evidence="3">
    <location>
        <begin position="41"/>
        <end position="85"/>
    </location>
</feature>
<dbReference type="InterPro" id="IPR036779">
    <property type="entry name" value="LysM_dom_sf"/>
</dbReference>
<dbReference type="EMBL" id="JADJNC010000003">
    <property type="protein sequence ID" value="MBK7421763.1"/>
    <property type="molecule type" value="Genomic_DNA"/>
</dbReference>
<dbReference type="InterPro" id="IPR016047">
    <property type="entry name" value="M23ase_b-sheet_dom"/>
</dbReference>
<feature type="region of interest" description="Disordered" evidence="2">
    <location>
        <begin position="114"/>
        <end position="189"/>
    </location>
</feature>
<dbReference type="GO" id="GO:0032153">
    <property type="term" value="C:cell division site"/>
    <property type="evidence" value="ECO:0007669"/>
    <property type="project" value="TreeGrafter"/>
</dbReference>
<dbReference type="PROSITE" id="PS51782">
    <property type="entry name" value="LYSM"/>
    <property type="match status" value="1"/>
</dbReference>
<dbReference type="GO" id="GO:0009279">
    <property type="term" value="C:cell outer membrane"/>
    <property type="evidence" value="ECO:0007669"/>
    <property type="project" value="TreeGrafter"/>
</dbReference>
<feature type="compositionally biased region" description="Basic and acidic residues" evidence="2">
    <location>
        <begin position="134"/>
        <end position="146"/>
    </location>
</feature>
<dbReference type="Gene3D" id="3.10.350.10">
    <property type="entry name" value="LysM domain"/>
    <property type="match status" value="1"/>
</dbReference>
<dbReference type="SUPFAM" id="SSF51261">
    <property type="entry name" value="Duplicated hybrid motif"/>
    <property type="match status" value="1"/>
</dbReference>
<evidence type="ECO:0000259" key="3">
    <source>
        <dbReference type="PROSITE" id="PS51782"/>
    </source>
</evidence>
<dbReference type="PROSITE" id="PS51257">
    <property type="entry name" value="PROKAR_LIPOPROTEIN"/>
    <property type="match status" value="1"/>
</dbReference>
<feature type="compositionally biased region" description="Low complexity" evidence="2">
    <location>
        <begin position="149"/>
        <end position="160"/>
    </location>
</feature>